<dbReference type="EMBL" id="CP016359">
    <property type="protein sequence ID" value="APU68756.1"/>
    <property type="molecule type" value="Genomic_DNA"/>
</dbReference>
<dbReference type="AlphaFoldDB" id="A0A1L7I593"/>
<dbReference type="KEGG" id="gfl:GRFL_2032"/>
<keyword evidence="3" id="KW-1185">Reference proteome</keyword>
<dbReference type="Proteomes" id="UP000186230">
    <property type="component" value="Chromosome"/>
</dbReference>
<evidence type="ECO:0000313" key="2">
    <source>
        <dbReference type="EMBL" id="APU68756.1"/>
    </source>
</evidence>
<dbReference type="PANTHER" id="PTHR36838:SF3">
    <property type="entry name" value="TRANSPORTER AUXIN EFFLUX CARRIER EC FAMILY"/>
    <property type="match status" value="1"/>
</dbReference>
<proteinExistence type="predicted"/>
<gene>
    <name evidence="2" type="ORF">GRFL_2032</name>
</gene>
<keyword evidence="1" id="KW-0813">Transport</keyword>
<dbReference type="STRING" id="1229726.GRFL_2032"/>
<sequence>MDVSLQKTVGFLVFIGIGLLLKVKFRQKEETTGIKKIILNLALPATIFIALLSVELKKELFLLPFLALILNLLLFFIFPFLLPLCGIKKDTSEYRTASLLIPSLAPGLSAFPFILEYLGDGALAKAAMADLGNKVFVLIILYIVAMNWFYKVHGASSSLHISKIRDLLKVLIAEPVNLFIIAALILLGFGYHLENLPVVFSETLKRLSLLMTPLVLLFIGLAVSIKKGQFQKIFSMLMLRAGVVILISTLFISLGNISFGTDRLIVLAFSLSACSFWPFAHIAAIGSREQQEGRKFKTFSNTLAINILALSFPMSIILILGMFSFGNTITKLPVLVLISVSLIFFGIAPGLFQKWRYSNKKNLVEKKYRPDFKNANAEA</sequence>
<reference evidence="2 3" key="1">
    <citation type="submission" date="2016-07" db="EMBL/GenBank/DDBJ databases">
        <title>Multi-omics approach to identify versatile polysaccharide utilization systems of a marine flavobacterium Gramella flava.</title>
        <authorList>
            <person name="Tang K."/>
        </authorList>
    </citation>
    <scope>NUCLEOTIDE SEQUENCE [LARGE SCALE GENOMIC DNA]</scope>
    <source>
        <strain evidence="2 3">JLT2011</strain>
    </source>
</reference>
<organism evidence="2 3">
    <name type="scientific">Christiangramia flava JLT2011</name>
    <dbReference type="NCBI Taxonomy" id="1229726"/>
    <lineage>
        <taxon>Bacteria</taxon>
        <taxon>Pseudomonadati</taxon>
        <taxon>Bacteroidota</taxon>
        <taxon>Flavobacteriia</taxon>
        <taxon>Flavobacteriales</taxon>
        <taxon>Flavobacteriaceae</taxon>
        <taxon>Christiangramia</taxon>
    </lineage>
</organism>
<dbReference type="PANTHER" id="PTHR36838">
    <property type="entry name" value="AUXIN EFFLUX CARRIER FAMILY PROTEIN"/>
    <property type="match status" value="1"/>
</dbReference>
<dbReference type="RefSeq" id="WP_083644488.1">
    <property type="nucleotide sequence ID" value="NZ_AMRU01000006.1"/>
</dbReference>
<dbReference type="OrthoDB" id="1490711at2"/>
<evidence type="ECO:0000313" key="3">
    <source>
        <dbReference type="Proteomes" id="UP000186230"/>
    </source>
</evidence>
<protein>
    <submittedName>
        <fullName evidence="2">Uncharacterized protein</fullName>
    </submittedName>
</protein>
<evidence type="ECO:0000256" key="1">
    <source>
        <dbReference type="ARBA" id="ARBA00022448"/>
    </source>
</evidence>
<accession>A0A1L7I593</accession>
<name>A0A1L7I593_9FLAO</name>